<dbReference type="AlphaFoldDB" id="A0A5B7ENK8"/>
<sequence>MSRCLGGRRGRVEPCVLWDPRGLQAHGFESCPRSECRLGFLSWGNGFLVVRQGFGPVDEMSAGIDKHVADMVNHSFDNGLREEKYKEILDDVATKRPDNCHALAPVDCNSQVLDALKTDAKKADFRMKDVGKDIIKAATILTKSLMMLEKIVQTGQPDVAHEVGMLNGDLALLGNANHKINLARRFIIKREINQKDAHLCSDKVPMIYLLFGDDVSQSAKHVEESEKLRSKIATRKPLPTWKYGTSKFRGSFGKMPHTGFMSRFHPYGQRTFGHWSERRQT</sequence>
<evidence type="ECO:0000313" key="2">
    <source>
        <dbReference type="Proteomes" id="UP000324222"/>
    </source>
</evidence>
<gene>
    <name evidence="1" type="ORF">E2C01_027376</name>
</gene>
<protein>
    <submittedName>
        <fullName evidence="1">Uncharacterized protein</fullName>
    </submittedName>
</protein>
<evidence type="ECO:0000313" key="1">
    <source>
        <dbReference type="EMBL" id="MPC34004.1"/>
    </source>
</evidence>
<organism evidence="1 2">
    <name type="scientific">Portunus trituberculatus</name>
    <name type="common">Swimming crab</name>
    <name type="synonym">Neptunus trituberculatus</name>
    <dbReference type="NCBI Taxonomy" id="210409"/>
    <lineage>
        <taxon>Eukaryota</taxon>
        <taxon>Metazoa</taxon>
        <taxon>Ecdysozoa</taxon>
        <taxon>Arthropoda</taxon>
        <taxon>Crustacea</taxon>
        <taxon>Multicrustacea</taxon>
        <taxon>Malacostraca</taxon>
        <taxon>Eumalacostraca</taxon>
        <taxon>Eucarida</taxon>
        <taxon>Decapoda</taxon>
        <taxon>Pleocyemata</taxon>
        <taxon>Brachyura</taxon>
        <taxon>Eubrachyura</taxon>
        <taxon>Portunoidea</taxon>
        <taxon>Portunidae</taxon>
        <taxon>Portuninae</taxon>
        <taxon>Portunus</taxon>
    </lineage>
</organism>
<dbReference type="Proteomes" id="UP000324222">
    <property type="component" value="Unassembled WGS sequence"/>
</dbReference>
<dbReference type="OrthoDB" id="7701249at2759"/>
<dbReference type="PANTHER" id="PTHR34239">
    <property type="entry name" value="APPLE DOMAIN-CONTAINING PROTEIN"/>
    <property type="match status" value="1"/>
</dbReference>
<keyword evidence="2" id="KW-1185">Reference proteome</keyword>
<proteinExistence type="predicted"/>
<name>A0A5B7ENK8_PORTR</name>
<reference evidence="1 2" key="1">
    <citation type="submission" date="2019-05" db="EMBL/GenBank/DDBJ databases">
        <title>Another draft genome of Portunus trituberculatus and its Hox gene families provides insights of decapod evolution.</title>
        <authorList>
            <person name="Jeong J.-H."/>
            <person name="Song I."/>
            <person name="Kim S."/>
            <person name="Choi T."/>
            <person name="Kim D."/>
            <person name="Ryu S."/>
            <person name="Kim W."/>
        </authorList>
    </citation>
    <scope>NUCLEOTIDE SEQUENCE [LARGE SCALE GENOMIC DNA]</scope>
    <source>
        <tissue evidence="1">Muscle</tissue>
    </source>
</reference>
<accession>A0A5B7ENK8</accession>
<dbReference type="PANTHER" id="PTHR34239:SF2">
    <property type="entry name" value="TRANSPOSABLE ELEMENT P TRANSPOSASE_THAP9 CONSERVED DOMAIN-CONTAINING PROTEIN"/>
    <property type="match status" value="1"/>
</dbReference>
<dbReference type="EMBL" id="VSRR010002960">
    <property type="protein sequence ID" value="MPC34004.1"/>
    <property type="molecule type" value="Genomic_DNA"/>
</dbReference>
<comment type="caution">
    <text evidence="1">The sequence shown here is derived from an EMBL/GenBank/DDBJ whole genome shotgun (WGS) entry which is preliminary data.</text>
</comment>